<evidence type="ECO:0000313" key="2">
    <source>
        <dbReference type="Proteomes" id="UP000601435"/>
    </source>
</evidence>
<evidence type="ECO:0000313" key="1">
    <source>
        <dbReference type="EMBL" id="CAE7940672.1"/>
    </source>
</evidence>
<dbReference type="OrthoDB" id="435411at2759"/>
<gene>
    <name evidence="1" type="primary">rab13</name>
    <name evidence="1" type="ORF">SNEC2469_LOCUS33984</name>
</gene>
<proteinExistence type="predicted"/>
<feature type="non-terminal residue" evidence="1">
    <location>
        <position position="1"/>
    </location>
</feature>
<name>A0A813CC25_9DINO</name>
<organism evidence="1 2">
    <name type="scientific">Symbiodinium necroappetens</name>
    <dbReference type="NCBI Taxonomy" id="1628268"/>
    <lineage>
        <taxon>Eukaryota</taxon>
        <taxon>Sar</taxon>
        <taxon>Alveolata</taxon>
        <taxon>Dinophyceae</taxon>
        <taxon>Suessiales</taxon>
        <taxon>Symbiodiniaceae</taxon>
        <taxon>Symbiodinium</taxon>
    </lineage>
</organism>
<dbReference type="AlphaFoldDB" id="A0A813CC25"/>
<dbReference type="Proteomes" id="UP000601435">
    <property type="component" value="Unassembled WGS sequence"/>
</dbReference>
<dbReference type="EMBL" id="CAJNJA010091996">
    <property type="protein sequence ID" value="CAE7940672.1"/>
    <property type="molecule type" value="Genomic_DNA"/>
</dbReference>
<feature type="non-terminal residue" evidence="1">
    <location>
        <position position="94"/>
    </location>
</feature>
<comment type="caution">
    <text evidence="1">The sequence shown here is derived from an EMBL/GenBank/DDBJ whole genome shotgun (WGS) entry which is preliminary data.</text>
</comment>
<accession>A0A813CC25</accession>
<keyword evidence="2" id="KW-1185">Reference proteome</keyword>
<sequence>VNPDLLTEYQDEFEGEGHEGEAFYHDLFHVIDALPLHDMFHLLDSTFGLGLPILWKLQDRLKGVLVINPSWIWGSASVPDAHLVKRAKQLSELA</sequence>
<protein>
    <submittedName>
        <fullName evidence="1">Rab13 protein</fullName>
    </submittedName>
</protein>
<reference evidence="1" key="1">
    <citation type="submission" date="2021-02" db="EMBL/GenBank/DDBJ databases">
        <authorList>
            <person name="Dougan E. K."/>
            <person name="Rhodes N."/>
            <person name="Thang M."/>
            <person name="Chan C."/>
        </authorList>
    </citation>
    <scope>NUCLEOTIDE SEQUENCE</scope>
</reference>